<organism evidence="1 2">
    <name type="scientific">Rubroshorea leprosula</name>
    <dbReference type="NCBI Taxonomy" id="152421"/>
    <lineage>
        <taxon>Eukaryota</taxon>
        <taxon>Viridiplantae</taxon>
        <taxon>Streptophyta</taxon>
        <taxon>Embryophyta</taxon>
        <taxon>Tracheophyta</taxon>
        <taxon>Spermatophyta</taxon>
        <taxon>Magnoliopsida</taxon>
        <taxon>eudicotyledons</taxon>
        <taxon>Gunneridae</taxon>
        <taxon>Pentapetalae</taxon>
        <taxon>rosids</taxon>
        <taxon>malvids</taxon>
        <taxon>Malvales</taxon>
        <taxon>Dipterocarpaceae</taxon>
        <taxon>Rubroshorea</taxon>
    </lineage>
</organism>
<sequence>MLEPACASSSDDLSRGSLVFQIWPPPIWIPVMASWRFRTILSRVN</sequence>
<keyword evidence="2" id="KW-1185">Reference proteome</keyword>
<accession>A0AAV5MPE6</accession>
<name>A0AAV5MPE6_9ROSI</name>
<proteinExistence type="predicted"/>
<dbReference type="EMBL" id="BPVZ01000529">
    <property type="protein sequence ID" value="GKV51710.1"/>
    <property type="molecule type" value="Genomic_DNA"/>
</dbReference>
<evidence type="ECO:0000313" key="1">
    <source>
        <dbReference type="EMBL" id="GKV51710.1"/>
    </source>
</evidence>
<reference evidence="1 2" key="1">
    <citation type="journal article" date="2021" name="Commun. Biol.">
        <title>The genome of Shorea leprosula (Dipterocarpaceae) highlights the ecological relevance of drought in aseasonal tropical rainforests.</title>
        <authorList>
            <person name="Ng K.K.S."/>
            <person name="Kobayashi M.J."/>
            <person name="Fawcett J.A."/>
            <person name="Hatakeyama M."/>
            <person name="Paape T."/>
            <person name="Ng C.H."/>
            <person name="Ang C.C."/>
            <person name="Tnah L.H."/>
            <person name="Lee C.T."/>
            <person name="Nishiyama T."/>
            <person name="Sese J."/>
            <person name="O'Brien M.J."/>
            <person name="Copetti D."/>
            <person name="Mohd Noor M.I."/>
            <person name="Ong R.C."/>
            <person name="Putra M."/>
            <person name="Sireger I.Z."/>
            <person name="Indrioko S."/>
            <person name="Kosugi Y."/>
            <person name="Izuno A."/>
            <person name="Isagi Y."/>
            <person name="Lee S.L."/>
            <person name="Shimizu K.K."/>
        </authorList>
    </citation>
    <scope>NUCLEOTIDE SEQUENCE [LARGE SCALE GENOMIC DNA]</scope>
    <source>
        <strain evidence="1">214</strain>
    </source>
</reference>
<comment type="caution">
    <text evidence="1">The sequence shown here is derived from an EMBL/GenBank/DDBJ whole genome shotgun (WGS) entry which is preliminary data.</text>
</comment>
<protein>
    <submittedName>
        <fullName evidence="1">Uncharacterized protein</fullName>
    </submittedName>
</protein>
<dbReference type="Proteomes" id="UP001054252">
    <property type="component" value="Unassembled WGS sequence"/>
</dbReference>
<evidence type="ECO:0000313" key="2">
    <source>
        <dbReference type="Proteomes" id="UP001054252"/>
    </source>
</evidence>
<gene>
    <name evidence="1" type="ORF">SLEP1_g58341</name>
</gene>
<dbReference type="AlphaFoldDB" id="A0AAV5MPE6"/>